<dbReference type="Pfam" id="PF24476">
    <property type="entry name" value="DUF7580"/>
    <property type="match status" value="1"/>
</dbReference>
<accession>A0A8H4WV52</accession>
<proteinExistence type="predicted"/>
<protein>
    <recommendedName>
        <fullName evidence="5">Heterokaryon incompatibility domain-containing protein</fullName>
    </recommendedName>
</protein>
<evidence type="ECO:0000313" key="3">
    <source>
        <dbReference type="EMBL" id="KAF4951963.1"/>
    </source>
</evidence>
<dbReference type="AlphaFoldDB" id="A0A8H4WV52"/>
<dbReference type="InterPro" id="IPR052895">
    <property type="entry name" value="HetReg/Transcr_Mod"/>
</dbReference>
<feature type="domain" description="Heterokaryon incompatibility" evidence="1">
    <location>
        <begin position="73"/>
        <end position="227"/>
    </location>
</feature>
<name>A0A8H4WV52_9HYPO</name>
<dbReference type="Proteomes" id="UP000604273">
    <property type="component" value="Unassembled WGS sequence"/>
</dbReference>
<dbReference type="Pfam" id="PF06985">
    <property type="entry name" value="HET"/>
    <property type="match status" value="1"/>
</dbReference>
<keyword evidence="4" id="KW-1185">Reference proteome</keyword>
<feature type="domain" description="DUF7580" evidence="2">
    <location>
        <begin position="767"/>
        <end position="967"/>
    </location>
</feature>
<evidence type="ECO:0000259" key="1">
    <source>
        <dbReference type="Pfam" id="PF06985"/>
    </source>
</evidence>
<dbReference type="PANTHER" id="PTHR24148:SF73">
    <property type="entry name" value="HET DOMAIN PROTEIN (AFU_ORTHOLOGUE AFUA_8G01020)"/>
    <property type="match status" value="1"/>
</dbReference>
<dbReference type="InterPro" id="IPR010730">
    <property type="entry name" value="HET"/>
</dbReference>
<evidence type="ECO:0008006" key="5">
    <source>
        <dbReference type="Google" id="ProtNLM"/>
    </source>
</evidence>
<sequence length="975" mass="109937">MIPSSVTPPDRFAGMAIATKTAPSSSSTMPYLPLSGPNCIRLLSIEPGPSDEPLCCTLEELDLANPPPRYCSFSALSYRWGDETPVFNILLNGYSILVRENLLQFLQHARDSGWYKNLWIDALCINQEDNDEKVHQVGLMGTVYSLASNVLIWLGRLSPTEIVALDEIRDAEDCIRPLREKYGSSWRLHHPEYYRPNGPRLLSSTARAGLKQLIANPYWSRKWIIQEILLGYPNVSIIRSIGTQVRLLDLGGCMATLVADLEHKKHVDQMYEVRNTRADMKRSLRGGQSSDDVRNFNDPNLSVFSKWANRSRERNWDHWHSETYHSHVCCRSPSTLETVLEKFATPQMTREPDYLMNLVLKYSELSCSEPWDNVYAFLGLAKPESPPVTVDYASDRADLYWRFLLQSHNANIYEQSPGARPVQVYSLYNLPRHLQKAMRLSNKDVARSLSRHWKSGKMREEWEFQFIEAMRHVFSGLRVSDASPKASSESNLPVFELDYSEARTLPSGQSATAVLRKLFRHILPLHPSIVNGREPVSHDLGLYDYTIFKVVRGRPLDPLHHLPLSSIKAGHQILEIYDCRSAPVLTTAIKHGGGQVPRPLDHIILRRWDKKQGLWPRYHAAAMGVKASVEDTTAGKRIFEMTVDFAAPNPFAGKKSIASPPTRSSRHSSLHTLVPALQRKYKYGESSTSVACQSKDPEDGVKRECDTAALEESVNSSNIDLVNIHNACKYLQSKLGPSTSLDEISIFCNSPTDRNYCFYFKQNTLWQPNSDPLHSLNKLLQDSRVEPTLDQQAKMALQVSLAVLQFHSTPWLEGTWKTSDIFVHGQSVLDSPEPLLFLRAPLSEPPKATLTSSRPNAENCLTALGSSYVFSIADYYGINNMTLFGLGVALIEISHWRPLAKLRRSQDPDDILTARRLASQTTVMGKKYQSIAQMCLQCNFGCTMDLGQASLQSAVYSNVVQPLQMLVKRLESVAF</sequence>
<reference evidence="3" key="2">
    <citation type="submission" date="2020-05" db="EMBL/GenBank/DDBJ databases">
        <authorList>
            <person name="Kim H.-S."/>
            <person name="Proctor R.H."/>
            <person name="Brown D.W."/>
        </authorList>
    </citation>
    <scope>NUCLEOTIDE SEQUENCE</scope>
    <source>
        <strain evidence="3">NRRL 45417</strain>
    </source>
</reference>
<evidence type="ECO:0000313" key="4">
    <source>
        <dbReference type="Proteomes" id="UP000604273"/>
    </source>
</evidence>
<dbReference type="OrthoDB" id="5331891at2759"/>
<organism evidence="3 4">
    <name type="scientific">Fusarium gaditjirri</name>
    <dbReference type="NCBI Taxonomy" id="282569"/>
    <lineage>
        <taxon>Eukaryota</taxon>
        <taxon>Fungi</taxon>
        <taxon>Dikarya</taxon>
        <taxon>Ascomycota</taxon>
        <taxon>Pezizomycotina</taxon>
        <taxon>Sordariomycetes</taxon>
        <taxon>Hypocreomycetidae</taxon>
        <taxon>Hypocreales</taxon>
        <taxon>Nectriaceae</taxon>
        <taxon>Fusarium</taxon>
        <taxon>Fusarium nisikadoi species complex</taxon>
    </lineage>
</organism>
<dbReference type="InterPro" id="IPR056002">
    <property type="entry name" value="DUF7580"/>
</dbReference>
<gene>
    <name evidence="3" type="ORF">FGADI_7079</name>
</gene>
<comment type="caution">
    <text evidence="3">The sequence shown here is derived from an EMBL/GenBank/DDBJ whole genome shotgun (WGS) entry which is preliminary data.</text>
</comment>
<dbReference type="EMBL" id="JABFAI010000163">
    <property type="protein sequence ID" value="KAF4951963.1"/>
    <property type="molecule type" value="Genomic_DNA"/>
</dbReference>
<evidence type="ECO:0000259" key="2">
    <source>
        <dbReference type="Pfam" id="PF24476"/>
    </source>
</evidence>
<reference evidence="3" key="1">
    <citation type="journal article" date="2020" name="BMC Genomics">
        <title>Correction to: Identification and distribution of gene clusters required for synthesis of sphingolipid metabolism inhibitors in diverse species of the filamentous fungus Fusarium.</title>
        <authorList>
            <person name="Kim H.S."/>
            <person name="Lohmar J.M."/>
            <person name="Busman M."/>
            <person name="Brown D.W."/>
            <person name="Naumann T.A."/>
            <person name="Divon H.H."/>
            <person name="Lysoe E."/>
            <person name="Uhlig S."/>
            <person name="Proctor R.H."/>
        </authorList>
    </citation>
    <scope>NUCLEOTIDE SEQUENCE</scope>
    <source>
        <strain evidence="3">NRRL 45417</strain>
    </source>
</reference>
<dbReference type="PANTHER" id="PTHR24148">
    <property type="entry name" value="ANKYRIN REPEAT DOMAIN-CONTAINING PROTEIN 39 HOMOLOG-RELATED"/>
    <property type="match status" value="1"/>
</dbReference>